<dbReference type="AlphaFoldDB" id="A0A8J8FI58"/>
<dbReference type="PANTHER" id="PTHR12526">
    <property type="entry name" value="GLYCOSYLTRANSFERASE"/>
    <property type="match status" value="1"/>
</dbReference>
<evidence type="ECO:0000259" key="2">
    <source>
        <dbReference type="Pfam" id="PF13439"/>
    </source>
</evidence>
<feature type="domain" description="Glycosyltransferase subfamily 4-like N-terminal" evidence="2">
    <location>
        <begin position="7"/>
        <end position="167"/>
    </location>
</feature>
<dbReference type="EMBL" id="WHPF01000012">
    <property type="protein sequence ID" value="NNV57052.1"/>
    <property type="molecule type" value="Genomic_DNA"/>
</dbReference>
<proteinExistence type="predicted"/>
<dbReference type="InterPro" id="IPR028098">
    <property type="entry name" value="Glyco_trans_4-like_N"/>
</dbReference>
<dbReference type="InterPro" id="IPR001296">
    <property type="entry name" value="Glyco_trans_1"/>
</dbReference>
<sequence>MVPALGWGGAQVFCIQMCNALANYPGYEVTLVSMYHHKPDRHLPLDMLDKRVKFVTLGKKRGPDPRIFGRIYRLLKDIAPDVVHTHLHSGYYCFYAYRKLKELTFRKIHTFHNLVKMDAPWYGRKAYQYFFGKGIIQAVSISDEVHKSALEEYKGCPIIQINNGSDPVKPSAQFSTAAAAIAALKPTPATKVLINVARISKQKNQQLLQDCLKTLEAEKQDVIAIILGECAVGDEKIYENLLASKPGNVHFLGKVPNVSDYLLNSDAFVLTSIFEGLPISLLEALSAGVVPVCTPVGGLINIVKPNIGFLSADVSYETYLAALKAWLQDDEAHIKQLQENGKALYEALFSMNTCAAAYNKLYIA</sequence>
<name>A0A8J8FI58_9BACT</name>
<reference evidence="3" key="1">
    <citation type="submission" date="2019-10" db="EMBL/GenBank/DDBJ databases">
        <title>Draft genome sequence of Panacibacter sp. KCS-6.</title>
        <authorList>
            <person name="Yim K.J."/>
        </authorList>
    </citation>
    <scope>NUCLEOTIDE SEQUENCE</scope>
    <source>
        <strain evidence="3">KCS-6</strain>
    </source>
</reference>
<dbReference type="GO" id="GO:0016757">
    <property type="term" value="F:glycosyltransferase activity"/>
    <property type="evidence" value="ECO:0007669"/>
    <property type="project" value="InterPro"/>
</dbReference>
<gene>
    <name evidence="3" type="ORF">GD597_16380</name>
</gene>
<evidence type="ECO:0000313" key="4">
    <source>
        <dbReference type="Proteomes" id="UP000598971"/>
    </source>
</evidence>
<comment type="caution">
    <text evidence="3">The sequence shown here is derived from an EMBL/GenBank/DDBJ whole genome shotgun (WGS) entry which is preliminary data.</text>
</comment>
<dbReference type="SUPFAM" id="SSF53756">
    <property type="entry name" value="UDP-Glycosyltransferase/glycogen phosphorylase"/>
    <property type="match status" value="1"/>
</dbReference>
<evidence type="ECO:0000313" key="3">
    <source>
        <dbReference type="EMBL" id="NNV57052.1"/>
    </source>
</evidence>
<protein>
    <submittedName>
        <fullName evidence="3">Glycosyltransferase</fullName>
    </submittedName>
</protein>
<accession>A0A8J8FI58</accession>
<dbReference type="RefSeq" id="WP_171608998.1">
    <property type="nucleotide sequence ID" value="NZ_WHPF01000012.1"/>
</dbReference>
<organism evidence="3 4">
    <name type="scientific">Limnovirga soli</name>
    <dbReference type="NCBI Taxonomy" id="2656915"/>
    <lineage>
        <taxon>Bacteria</taxon>
        <taxon>Pseudomonadati</taxon>
        <taxon>Bacteroidota</taxon>
        <taxon>Chitinophagia</taxon>
        <taxon>Chitinophagales</taxon>
        <taxon>Chitinophagaceae</taxon>
        <taxon>Limnovirga</taxon>
    </lineage>
</organism>
<dbReference type="PANTHER" id="PTHR12526:SF630">
    <property type="entry name" value="GLYCOSYLTRANSFERASE"/>
    <property type="match status" value="1"/>
</dbReference>
<dbReference type="Proteomes" id="UP000598971">
    <property type="component" value="Unassembled WGS sequence"/>
</dbReference>
<keyword evidence="4" id="KW-1185">Reference proteome</keyword>
<dbReference type="Pfam" id="PF00534">
    <property type="entry name" value="Glycos_transf_1"/>
    <property type="match status" value="1"/>
</dbReference>
<dbReference type="Pfam" id="PF13439">
    <property type="entry name" value="Glyco_transf_4"/>
    <property type="match status" value="1"/>
</dbReference>
<dbReference type="CDD" id="cd03801">
    <property type="entry name" value="GT4_PimA-like"/>
    <property type="match status" value="1"/>
</dbReference>
<evidence type="ECO:0000259" key="1">
    <source>
        <dbReference type="Pfam" id="PF00534"/>
    </source>
</evidence>
<feature type="domain" description="Glycosyl transferase family 1" evidence="1">
    <location>
        <begin position="190"/>
        <end position="342"/>
    </location>
</feature>
<dbReference type="Gene3D" id="3.40.50.2000">
    <property type="entry name" value="Glycogen Phosphorylase B"/>
    <property type="match status" value="2"/>
</dbReference>